<evidence type="ECO:0000313" key="2">
    <source>
        <dbReference type="EMBL" id="KAL1865721.1"/>
    </source>
</evidence>
<accession>A0ABR3WQN2</accession>
<gene>
    <name evidence="2" type="ORF">Daus18300_007097</name>
</gene>
<organism evidence="2 3">
    <name type="scientific">Diaporthe australafricana</name>
    <dbReference type="NCBI Taxonomy" id="127596"/>
    <lineage>
        <taxon>Eukaryota</taxon>
        <taxon>Fungi</taxon>
        <taxon>Dikarya</taxon>
        <taxon>Ascomycota</taxon>
        <taxon>Pezizomycotina</taxon>
        <taxon>Sordariomycetes</taxon>
        <taxon>Sordariomycetidae</taxon>
        <taxon>Diaporthales</taxon>
        <taxon>Diaporthaceae</taxon>
        <taxon>Diaporthe</taxon>
    </lineage>
</organism>
<evidence type="ECO:0000313" key="3">
    <source>
        <dbReference type="Proteomes" id="UP001583177"/>
    </source>
</evidence>
<comment type="caution">
    <text evidence="2">The sequence shown here is derived from an EMBL/GenBank/DDBJ whole genome shotgun (WGS) entry which is preliminary data.</text>
</comment>
<evidence type="ECO:0000256" key="1">
    <source>
        <dbReference type="SAM" id="MobiDB-lite"/>
    </source>
</evidence>
<dbReference type="EMBL" id="JAWRVE010000060">
    <property type="protein sequence ID" value="KAL1865721.1"/>
    <property type="molecule type" value="Genomic_DNA"/>
</dbReference>
<reference evidence="2 3" key="1">
    <citation type="journal article" date="2024" name="IMA Fungus">
        <title>IMA Genome - F19 : A genome assembly and annotation guide to empower mycologists, including annotated draft genome sequences of Ceratocystis pirilliformis, Diaporthe australafricana, Fusarium ophioides, Paecilomyces lecythidis, and Sporothrix stenoceras.</title>
        <authorList>
            <person name="Aylward J."/>
            <person name="Wilson A.M."/>
            <person name="Visagie C.M."/>
            <person name="Spraker J."/>
            <person name="Barnes I."/>
            <person name="Buitendag C."/>
            <person name="Ceriani C."/>
            <person name="Del Mar Angel L."/>
            <person name="du Plessis D."/>
            <person name="Fuchs T."/>
            <person name="Gasser K."/>
            <person name="Kramer D."/>
            <person name="Li W."/>
            <person name="Munsamy K."/>
            <person name="Piso A."/>
            <person name="Price J.L."/>
            <person name="Sonnekus B."/>
            <person name="Thomas C."/>
            <person name="van der Nest A."/>
            <person name="van Dijk A."/>
            <person name="van Heerden A."/>
            <person name="van Vuuren N."/>
            <person name="Yilmaz N."/>
            <person name="Duong T.A."/>
            <person name="van der Merwe N.A."/>
            <person name="Wingfield M.J."/>
            <person name="Wingfield B.D."/>
        </authorList>
    </citation>
    <scope>NUCLEOTIDE SEQUENCE [LARGE SCALE GENOMIC DNA]</scope>
    <source>
        <strain evidence="2 3">CMW 18300</strain>
    </source>
</reference>
<keyword evidence="3" id="KW-1185">Reference proteome</keyword>
<sequence>MAQDEVDNESGGLFNISISDSEGEDDIDTSHGIANSKKDRTAQSEDAFQAVKREYRAKVDNGEIWKSMNVPLGSRKVPKHEGQELLHAVEELYFFRRFEEAVSFVEKVFDGEGGGEGLDRDVRDVLRSYETKCLAKLGR</sequence>
<protein>
    <submittedName>
        <fullName evidence="2">Uncharacterized protein</fullName>
    </submittedName>
</protein>
<dbReference type="Proteomes" id="UP001583177">
    <property type="component" value="Unassembled WGS sequence"/>
</dbReference>
<feature type="region of interest" description="Disordered" evidence="1">
    <location>
        <begin position="1"/>
        <end position="44"/>
    </location>
</feature>
<name>A0ABR3WQN2_9PEZI</name>
<proteinExistence type="predicted"/>